<dbReference type="Gene3D" id="3.40.50.150">
    <property type="entry name" value="Vaccinia Virus protein VP39"/>
    <property type="match status" value="1"/>
</dbReference>
<evidence type="ECO:0000313" key="1">
    <source>
        <dbReference type="EMBL" id="TQS46544.1"/>
    </source>
</evidence>
<dbReference type="OrthoDB" id="4073278at2"/>
<dbReference type="RefSeq" id="WP_142703063.1">
    <property type="nucleotide sequence ID" value="NZ_VIRS01000002.1"/>
</dbReference>
<accession>A0A545AZ18</accession>
<protein>
    <submittedName>
        <fullName evidence="1">SAM-dependent methyltransferase</fullName>
    </submittedName>
</protein>
<sequence>MRYLAEEAGIRQFLDVGTGLPVMQNTHEVAPDARVVYVDVDPLVAAHARDQLNGAATYIHADYHDPDTILTEAAKTLDFDQPVAVMFMGVLGYEPDLAELNRIVSRMLAPLAPGSHLVLWDGTNTTPEVVEGAARLAQSGGVPYILRSPADLATAFDGLTLVEPGLVQITAWRPDGDAPSIEAYGAVARKS</sequence>
<dbReference type="GO" id="GO:0032259">
    <property type="term" value="P:methylation"/>
    <property type="evidence" value="ECO:0007669"/>
    <property type="project" value="UniProtKB-KW"/>
</dbReference>
<dbReference type="Pfam" id="PF04672">
    <property type="entry name" value="Methyltransf_19"/>
    <property type="match status" value="1"/>
</dbReference>
<dbReference type="SUPFAM" id="SSF53335">
    <property type="entry name" value="S-adenosyl-L-methionine-dependent methyltransferases"/>
    <property type="match status" value="1"/>
</dbReference>
<keyword evidence="1" id="KW-0808">Transferase</keyword>
<dbReference type="GO" id="GO:0008168">
    <property type="term" value="F:methyltransferase activity"/>
    <property type="evidence" value="ECO:0007669"/>
    <property type="project" value="UniProtKB-KW"/>
</dbReference>
<dbReference type="InterPro" id="IPR029063">
    <property type="entry name" value="SAM-dependent_MTases_sf"/>
</dbReference>
<keyword evidence="1" id="KW-0489">Methyltransferase</keyword>
<keyword evidence="2" id="KW-1185">Reference proteome</keyword>
<comment type="caution">
    <text evidence="1">The sequence shown here is derived from an EMBL/GenBank/DDBJ whole genome shotgun (WGS) entry which is preliminary data.</text>
</comment>
<proteinExistence type="predicted"/>
<dbReference type="InParanoid" id="A0A545AZ18"/>
<evidence type="ECO:0000313" key="2">
    <source>
        <dbReference type="Proteomes" id="UP000317982"/>
    </source>
</evidence>
<dbReference type="InterPro" id="IPR006764">
    <property type="entry name" value="SAM_dep_MeTrfase_SAV2177_type"/>
</dbReference>
<dbReference type="EMBL" id="VIRS01000002">
    <property type="protein sequence ID" value="TQS46544.1"/>
    <property type="molecule type" value="Genomic_DNA"/>
</dbReference>
<name>A0A545AZ18_9ACTN</name>
<gene>
    <name evidence="1" type="ORF">FL583_03955</name>
</gene>
<dbReference type="AlphaFoldDB" id="A0A545AZ18"/>
<organism evidence="1 2">
    <name type="scientific">Cryptosporangium phraense</name>
    <dbReference type="NCBI Taxonomy" id="2593070"/>
    <lineage>
        <taxon>Bacteria</taxon>
        <taxon>Bacillati</taxon>
        <taxon>Actinomycetota</taxon>
        <taxon>Actinomycetes</taxon>
        <taxon>Cryptosporangiales</taxon>
        <taxon>Cryptosporangiaceae</taxon>
        <taxon>Cryptosporangium</taxon>
    </lineage>
</organism>
<reference evidence="1 2" key="1">
    <citation type="submission" date="2019-07" db="EMBL/GenBank/DDBJ databases">
        <title>Cryptosporangium phraense sp. nov., isolated from plant litter.</title>
        <authorList>
            <person name="Suriyachadkun C."/>
        </authorList>
    </citation>
    <scope>NUCLEOTIDE SEQUENCE [LARGE SCALE GENOMIC DNA]</scope>
    <source>
        <strain evidence="1 2">A-T 5661</strain>
    </source>
</reference>
<dbReference type="CDD" id="cd02440">
    <property type="entry name" value="AdoMet_MTases"/>
    <property type="match status" value="1"/>
</dbReference>
<dbReference type="Proteomes" id="UP000317982">
    <property type="component" value="Unassembled WGS sequence"/>
</dbReference>